<comment type="caution">
    <text evidence="3">The sequence shown here is derived from an EMBL/GenBank/DDBJ whole genome shotgun (WGS) entry which is preliminary data.</text>
</comment>
<evidence type="ECO:0000313" key="4">
    <source>
        <dbReference type="Proteomes" id="UP001165541"/>
    </source>
</evidence>
<proteinExistence type="inferred from homology"/>
<dbReference type="InterPro" id="IPR001447">
    <property type="entry name" value="Arylamine_N-AcTrfase"/>
</dbReference>
<evidence type="ECO:0000256" key="1">
    <source>
        <dbReference type="ARBA" id="ARBA00006547"/>
    </source>
</evidence>
<name>A0ABT0YSF4_9BURK</name>
<organism evidence="3 4">
    <name type="scientific">Caldimonas mangrovi</name>
    <dbReference type="NCBI Taxonomy" id="2944811"/>
    <lineage>
        <taxon>Bacteria</taxon>
        <taxon>Pseudomonadati</taxon>
        <taxon>Pseudomonadota</taxon>
        <taxon>Betaproteobacteria</taxon>
        <taxon>Burkholderiales</taxon>
        <taxon>Sphaerotilaceae</taxon>
        <taxon>Caldimonas</taxon>
    </lineage>
</organism>
<evidence type="ECO:0000256" key="2">
    <source>
        <dbReference type="RuleBase" id="RU003452"/>
    </source>
</evidence>
<comment type="similarity">
    <text evidence="1 2">Belongs to the arylamine N-acetyltransferase family.</text>
</comment>
<dbReference type="PANTHER" id="PTHR11786:SF0">
    <property type="entry name" value="ARYLAMINE N-ACETYLTRANSFERASE 4-RELATED"/>
    <property type="match status" value="1"/>
</dbReference>
<gene>
    <name evidence="3" type="ORF">M8A51_19235</name>
</gene>
<reference evidence="3" key="1">
    <citation type="submission" date="2022-05" db="EMBL/GenBank/DDBJ databases">
        <title>Schlegelella sp. nov., isolated from mangrove soil.</title>
        <authorList>
            <person name="Liu Y."/>
            <person name="Ge X."/>
            <person name="Liu W."/>
        </authorList>
    </citation>
    <scope>NUCLEOTIDE SEQUENCE</scope>
    <source>
        <strain evidence="3">S2-27</strain>
    </source>
</reference>
<dbReference type="Pfam" id="PF00797">
    <property type="entry name" value="Acetyltransf_2"/>
    <property type="match status" value="1"/>
</dbReference>
<dbReference type="PRINTS" id="PR01543">
    <property type="entry name" value="ANATRNSFRASE"/>
</dbReference>
<dbReference type="Proteomes" id="UP001165541">
    <property type="component" value="Unassembled WGS sequence"/>
</dbReference>
<evidence type="ECO:0000313" key="3">
    <source>
        <dbReference type="EMBL" id="MCM5681665.1"/>
    </source>
</evidence>
<sequence>MSLDLGAYLRRVGFEGRAEATLPTLERLARLHPQHIPFENLDPLLRRPVALGLDALQRKLVDERRGGFCYEHNLLFKAALEAIGFRVTGLAAHVLWGGTDDTPRPRTHMLLKVESDDGPRIVDAGFGGLTLTGVLRLLPHAEQPTPHEPFRLLEHEGEYTMQAQVGGEWRALYAFDLQPQRLPDYELTCWYLCHHPASRFVNHLLAARTDGERRYGLLDNTLNLHRAGHPSERRRLDSVEALRDVLVAVFGLQLPDDPALDDTLQRIAAR</sequence>
<dbReference type="Gene3D" id="2.40.128.150">
    <property type="entry name" value="Cysteine proteinases"/>
    <property type="match status" value="1"/>
</dbReference>
<dbReference type="SUPFAM" id="SSF54001">
    <property type="entry name" value="Cysteine proteinases"/>
    <property type="match status" value="1"/>
</dbReference>
<dbReference type="RefSeq" id="WP_251780146.1">
    <property type="nucleotide sequence ID" value="NZ_JAMKFE010000013.1"/>
</dbReference>
<accession>A0ABT0YSF4</accession>
<keyword evidence="4" id="KW-1185">Reference proteome</keyword>
<dbReference type="PANTHER" id="PTHR11786">
    <property type="entry name" value="N-HYDROXYARYLAMINE O-ACETYLTRANSFERASE"/>
    <property type="match status" value="1"/>
</dbReference>
<dbReference type="InterPro" id="IPR038765">
    <property type="entry name" value="Papain-like_cys_pep_sf"/>
</dbReference>
<dbReference type="Gene3D" id="3.30.2140.10">
    <property type="entry name" value="Arylamine N-acetyltransferase"/>
    <property type="match status" value="1"/>
</dbReference>
<dbReference type="EMBL" id="JAMKFE010000013">
    <property type="protein sequence ID" value="MCM5681665.1"/>
    <property type="molecule type" value="Genomic_DNA"/>
</dbReference>
<protein>
    <submittedName>
        <fullName evidence="3">Arylamine N-acetyltransferase</fullName>
    </submittedName>
</protein>